<feature type="region of interest" description="Disordered" evidence="3">
    <location>
        <begin position="38"/>
        <end position="64"/>
    </location>
</feature>
<evidence type="ECO:0000313" key="5">
    <source>
        <dbReference type="EMBL" id="KYM95390.1"/>
    </source>
</evidence>
<dbReference type="EMBL" id="KQ978292">
    <property type="protein sequence ID" value="KYM95390.1"/>
    <property type="molecule type" value="Genomic_DNA"/>
</dbReference>
<dbReference type="STRING" id="456900.A0A195C445"/>
<protein>
    <recommendedName>
        <fullName evidence="2">Protein KRI1 homolog</fullName>
    </recommendedName>
</protein>
<feature type="region of interest" description="Disordered" evidence="3">
    <location>
        <begin position="171"/>
        <end position="200"/>
    </location>
</feature>
<dbReference type="AlphaFoldDB" id="A0A195C445"/>
<feature type="compositionally biased region" description="Basic and acidic residues" evidence="3">
    <location>
        <begin position="181"/>
        <end position="200"/>
    </location>
</feature>
<evidence type="ECO:0000256" key="3">
    <source>
        <dbReference type="SAM" id="MobiDB-lite"/>
    </source>
</evidence>
<sequence length="800" mass="95869">MLFNGEDSDSDGELKINKEYANIYHNFRQKEELHKLKTRYGEDTEFSEDESNDSSSSEDENIQDQEFDKQFLITLACLKSEDPSIYDEKVKFNDISKPGTSESAEAKEIEKKSKKEKPISLRDYERKIILERDGRFSSSEDEDDEKRKAKSKMCTYVQEQKELKDSFKHAIKDEDEDEDNDLLKIKQKTEDEKHKEEESYKEWLKGQEVNIDLKDKEILKPLRDFWLDPNLDSNEKFLRDYILNNKYMDKESYDVDLEYNQIVHDSDENLSEDEKTIEEQEAFERKYNFRYEEPDQEFIKRYPRTMENSIRKKDTRRSQKRAEVKQRKEQEKQQKREELKQLKALKRKEIEDKIEKLKEITGNDDMCFDNVDFDSDFDPNEHDKRMKEIFNDEYYAGGEDEIQRPEFPEIDEELDIEKWDCYDPATDKIDIKAESREEPHCEDPDFNMDADYDESRDLQSKLIETTKQRIRKRRSKFAELIAKEKPKFDPKQFPSYADYFDQYYSLDYEDMIGDLPCRFKYRKVMPNDYGLSVEEILMADDKELNRWCSLRQALKYKPEHVEQNEIRIYQEKSMNEANKQKILKSLYTEQEEKKEEKDEHITEQTETNNKKRRRKKKIKTSNLNAESTDTDIVSREKIIQVTNDDVQNNLHNSNDESRKEEKNENAQEKNIVNKNEKQKRKNNLKVNSDAPISKKIKMDNITKEDPLIKTENNIENNNKNKVEINNKIKTENINKKVAIDKFTSKKKNKNRNSQFNQMNTRKRKSNYDDPTMSLNAERLKTYGINAKKLKNKLKYGNKRL</sequence>
<dbReference type="Pfam" id="PF12936">
    <property type="entry name" value="Kri1_C"/>
    <property type="match status" value="1"/>
</dbReference>
<feature type="compositionally biased region" description="Polar residues" evidence="3">
    <location>
        <begin position="620"/>
        <end position="631"/>
    </location>
</feature>
<evidence type="ECO:0000256" key="1">
    <source>
        <dbReference type="ARBA" id="ARBA00007473"/>
    </source>
</evidence>
<dbReference type="KEGG" id="ccoa:108780266"/>
<dbReference type="GO" id="GO:0005730">
    <property type="term" value="C:nucleolus"/>
    <property type="evidence" value="ECO:0007669"/>
    <property type="project" value="TreeGrafter"/>
</dbReference>
<feature type="region of interest" description="Disordered" evidence="3">
    <location>
        <begin position="132"/>
        <end position="152"/>
    </location>
</feature>
<name>A0A195C445_9HYME</name>
<feature type="region of interest" description="Disordered" evidence="3">
    <location>
        <begin position="91"/>
        <end position="116"/>
    </location>
</feature>
<feature type="region of interest" description="Disordered" evidence="3">
    <location>
        <begin position="298"/>
        <end position="336"/>
    </location>
</feature>
<gene>
    <name evidence="5" type="ORF">ALC62_13818</name>
</gene>
<dbReference type="PANTHER" id="PTHR14490">
    <property type="entry name" value="ZINC FINGER, ZZ TYPE"/>
    <property type="match status" value="1"/>
</dbReference>
<dbReference type="InterPro" id="IPR024626">
    <property type="entry name" value="Kri1-like_C"/>
</dbReference>
<feature type="region of interest" description="Disordered" evidence="3">
    <location>
        <begin position="590"/>
        <end position="691"/>
    </location>
</feature>
<proteinExistence type="inferred from homology"/>
<feature type="compositionally biased region" description="Basic and acidic residues" evidence="3">
    <location>
        <begin position="309"/>
        <end position="336"/>
    </location>
</feature>
<evidence type="ECO:0000256" key="2">
    <source>
        <dbReference type="ARBA" id="ARBA00017294"/>
    </source>
</evidence>
<dbReference type="GO" id="GO:0030686">
    <property type="term" value="C:90S preribosome"/>
    <property type="evidence" value="ECO:0007669"/>
    <property type="project" value="TreeGrafter"/>
</dbReference>
<dbReference type="Proteomes" id="UP000078542">
    <property type="component" value="Unassembled WGS sequence"/>
</dbReference>
<feature type="region of interest" description="Disordered" evidence="3">
    <location>
        <begin position="745"/>
        <end position="771"/>
    </location>
</feature>
<dbReference type="GO" id="GO:0000447">
    <property type="term" value="P:endonucleolytic cleavage in ITS1 to separate SSU-rRNA from 5.8S rRNA and LSU-rRNA from tricistronic rRNA transcript (SSU-rRNA, 5.8S rRNA, LSU-rRNA)"/>
    <property type="evidence" value="ECO:0007669"/>
    <property type="project" value="TreeGrafter"/>
</dbReference>
<dbReference type="OrthoDB" id="10252032at2759"/>
<organism evidence="5 6">
    <name type="scientific">Cyphomyrmex costatus</name>
    <dbReference type="NCBI Taxonomy" id="456900"/>
    <lineage>
        <taxon>Eukaryota</taxon>
        <taxon>Metazoa</taxon>
        <taxon>Ecdysozoa</taxon>
        <taxon>Arthropoda</taxon>
        <taxon>Hexapoda</taxon>
        <taxon>Insecta</taxon>
        <taxon>Pterygota</taxon>
        <taxon>Neoptera</taxon>
        <taxon>Endopterygota</taxon>
        <taxon>Hymenoptera</taxon>
        <taxon>Apocrita</taxon>
        <taxon>Aculeata</taxon>
        <taxon>Formicoidea</taxon>
        <taxon>Formicidae</taxon>
        <taxon>Myrmicinae</taxon>
        <taxon>Cyphomyrmex</taxon>
    </lineage>
</organism>
<evidence type="ECO:0000259" key="4">
    <source>
        <dbReference type="Pfam" id="PF12936"/>
    </source>
</evidence>
<feature type="compositionally biased region" description="Acidic residues" evidence="3">
    <location>
        <begin position="43"/>
        <end position="64"/>
    </location>
</feature>
<feature type="compositionally biased region" description="Basic and acidic residues" evidence="3">
    <location>
        <begin position="590"/>
        <end position="603"/>
    </location>
</feature>
<keyword evidence="6" id="KW-1185">Reference proteome</keyword>
<dbReference type="Pfam" id="PF05178">
    <property type="entry name" value="Kri1"/>
    <property type="match status" value="1"/>
</dbReference>
<feature type="compositionally biased region" description="Polar residues" evidence="3">
    <location>
        <begin position="640"/>
        <end position="652"/>
    </location>
</feature>
<feature type="domain" description="Kri1-like C-terminal" evidence="4">
    <location>
        <begin position="496"/>
        <end position="581"/>
    </location>
</feature>
<reference evidence="5 6" key="1">
    <citation type="submission" date="2016-03" db="EMBL/GenBank/DDBJ databases">
        <title>Cyphomyrmex costatus WGS genome.</title>
        <authorList>
            <person name="Nygaard S."/>
            <person name="Hu H."/>
            <person name="Boomsma J."/>
            <person name="Zhang G."/>
        </authorList>
    </citation>
    <scope>NUCLEOTIDE SEQUENCE [LARGE SCALE GENOMIC DNA]</scope>
    <source>
        <strain evidence="5">MS0001</strain>
        <tissue evidence="5">Whole body</tissue>
    </source>
</reference>
<feature type="compositionally biased region" description="Basic and acidic residues" evidence="3">
    <location>
        <begin position="653"/>
        <end position="667"/>
    </location>
</feature>
<dbReference type="InterPro" id="IPR018034">
    <property type="entry name" value="Kri1"/>
</dbReference>
<comment type="similarity">
    <text evidence="1">Belongs to the KRI1 family.</text>
</comment>
<feature type="compositionally biased region" description="Basic residues" evidence="3">
    <location>
        <begin position="610"/>
        <end position="619"/>
    </location>
</feature>
<accession>A0A195C445</accession>
<dbReference type="PANTHER" id="PTHR14490:SF5">
    <property type="entry name" value="PROTEIN KRI1 HOMOLOG"/>
    <property type="match status" value="1"/>
</dbReference>
<evidence type="ECO:0000313" key="6">
    <source>
        <dbReference type="Proteomes" id="UP000078542"/>
    </source>
</evidence>
<feature type="compositionally biased region" description="Basic and acidic residues" evidence="3">
    <location>
        <begin position="104"/>
        <end position="116"/>
    </location>
</feature>